<evidence type="ECO:0000256" key="2">
    <source>
        <dbReference type="ARBA" id="ARBA00022801"/>
    </source>
</evidence>
<evidence type="ECO:0000259" key="5">
    <source>
        <dbReference type="Pfam" id="PF00270"/>
    </source>
</evidence>
<keyword evidence="2" id="KW-0378">Hydrolase</keyword>
<keyword evidence="1" id="KW-0547">Nucleotide-binding</keyword>
<dbReference type="InterPro" id="IPR027417">
    <property type="entry name" value="P-loop_NTPase"/>
</dbReference>
<evidence type="ECO:0000256" key="3">
    <source>
        <dbReference type="ARBA" id="ARBA00022806"/>
    </source>
</evidence>
<dbReference type="Gene3D" id="3.40.50.300">
    <property type="entry name" value="P-loop containing nucleotide triphosphate hydrolases"/>
    <property type="match status" value="1"/>
</dbReference>
<evidence type="ECO:0000256" key="4">
    <source>
        <dbReference type="ARBA" id="ARBA00022840"/>
    </source>
</evidence>
<dbReference type="EMBL" id="JAJFAZ020000002">
    <property type="protein sequence ID" value="KAI5346784.1"/>
    <property type="molecule type" value="Genomic_DNA"/>
</dbReference>
<reference evidence="6 7" key="1">
    <citation type="journal article" date="2022" name="G3 (Bethesda)">
        <title>Whole-genome sequence and methylome profiling of the almond [Prunus dulcis (Mill.) D.A. Webb] cultivar 'Nonpareil'.</title>
        <authorList>
            <person name="D'Amico-Willman K.M."/>
            <person name="Ouma W.Z."/>
            <person name="Meulia T."/>
            <person name="Sideli G.M."/>
            <person name="Gradziel T.M."/>
            <person name="Fresnedo-Ramirez J."/>
        </authorList>
    </citation>
    <scope>NUCLEOTIDE SEQUENCE [LARGE SCALE GENOMIC DNA]</scope>
    <source>
        <strain evidence="6">Clone GOH B32 T37-40</strain>
    </source>
</reference>
<dbReference type="AlphaFoldDB" id="A0AAD4WNS8"/>
<comment type="caution">
    <text evidence="6">The sequence shown here is derived from an EMBL/GenBank/DDBJ whole genome shotgun (WGS) entry which is preliminary data.</text>
</comment>
<evidence type="ECO:0000313" key="7">
    <source>
        <dbReference type="Proteomes" id="UP001054821"/>
    </source>
</evidence>
<dbReference type="InterPro" id="IPR011545">
    <property type="entry name" value="DEAD/DEAH_box_helicase_dom"/>
</dbReference>
<dbReference type="Pfam" id="PF00270">
    <property type="entry name" value="DEAD"/>
    <property type="match status" value="1"/>
</dbReference>
<dbReference type="GO" id="GO:0016787">
    <property type="term" value="F:hydrolase activity"/>
    <property type="evidence" value="ECO:0007669"/>
    <property type="project" value="UniProtKB-KW"/>
</dbReference>
<dbReference type="InterPro" id="IPR050474">
    <property type="entry name" value="Hel308_SKI2-like"/>
</dbReference>
<organism evidence="6 7">
    <name type="scientific">Prunus dulcis</name>
    <name type="common">Almond</name>
    <name type="synonym">Amygdalus dulcis</name>
    <dbReference type="NCBI Taxonomy" id="3755"/>
    <lineage>
        <taxon>Eukaryota</taxon>
        <taxon>Viridiplantae</taxon>
        <taxon>Streptophyta</taxon>
        <taxon>Embryophyta</taxon>
        <taxon>Tracheophyta</taxon>
        <taxon>Spermatophyta</taxon>
        <taxon>Magnoliopsida</taxon>
        <taxon>eudicotyledons</taxon>
        <taxon>Gunneridae</taxon>
        <taxon>Pentapetalae</taxon>
        <taxon>rosids</taxon>
        <taxon>fabids</taxon>
        <taxon>Rosales</taxon>
        <taxon>Rosaceae</taxon>
        <taxon>Amygdaloideae</taxon>
        <taxon>Amygdaleae</taxon>
        <taxon>Prunus</taxon>
    </lineage>
</organism>
<protein>
    <recommendedName>
        <fullName evidence="5">DEAD/DEAH-box helicase domain-containing protein</fullName>
    </recommendedName>
</protein>
<name>A0AAD4WNS8_PRUDU</name>
<gene>
    <name evidence="6" type="ORF">L3X38_014663</name>
</gene>
<proteinExistence type="predicted"/>
<evidence type="ECO:0000313" key="6">
    <source>
        <dbReference type="EMBL" id="KAI5346784.1"/>
    </source>
</evidence>
<keyword evidence="4" id="KW-0067">ATP-binding</keyword>
<keyword evidence="7" id="KW-1185">Reference proteome</keyword>
<feature type="domain" description="DEAD/DEAH-box helicase" evidence="5">
    <location>
        <begin position="61"/>
        <end position="127"/>
    </location>
</feature>
<evidence type="ECO:0000256" key="1">
    <source>
        <dbReference type="ARBA" id="ARBA00022741"/>
    </source>
</evidence>
<keyword evidence="3" id="KW-0347">Helicase</keyword>
<dbReference type="Proteomes" id="UP001054821">
    <property type="component" value="Chromosome 2"/>
</dbReference>
<dbReference type="PANTHER" id="PTHR47961">
    <property type="entry name" value="DNA POLYMERASE THETA, PUTATIVE (AFU_ORTHOLOGUE AFUA_1G05260)-RELATED"/>
    <property type="match status" value="1"/>
</dbReference>
<dbReference type="GO" id="GO:0005524">
    <property type="term" value="F:ATP binding"/>
    <property type="evidence" value="ECO:0007669"/>
    <property type="project" value="UniProtKB-KW"/>
</dbReference>
<accession>A0AAD4WNS8</accession>
<dbReference type="PANTHER" id="PTHR47961:SF13">
    <property type="entry name" value="ACTIVATING SIGNAL COINTEGRATOR 1 COMPLEX SUBUNIT 3"/>
    <property type="match status" value="1"/>
</dbReference>
<dbReference type="GO" id="GO:0004386">
    <property type="term" value="F:helicase activity"/>
    <property type="evidence" value="ECO:0007669"/>
    <property type="project" value="UniProtKB-KW"/>
</dbReference>
<sequence>MCGRARCNLRADDIPRACHHSHFPVRTVNMDRFRPLFNASLKSNLPVVRREDVADGGGLLFIVCSPAGAGKTNIAMISILHEIAQHFKDGYLHEDEFKIVYVAPMKALAAEVTSTFSHRLSPLNMTLRTYWRHATF</sequence>
<dbReference type="GO" id="GO:0003676">
    <property type="term" value="F:nucleic acid binding"/>
    <property type="evidence" value="ECO:0007669"/>
    <property type="project" value="InterPro"/>
</dbReference>
<dbReference type="SUPFAM" id="SSF52540">
    <property type="entry name" value="P-loop containing nucleoside triphosphate hydrolases"/>
    <property type="match status" value="1"/>
</dbReference>